<protein>
    <recommendedName>
        <fullName evidence="8">ATP-dependent RNA helicase</fullName>
        <ecNumber evidence="8">3.6.4.13</ecNumber>
    </recommendedName>
</protein>
<feature type="region of interest" description="Disordered" evidence="9">
    <location>
        <begin position="679"/>
        <end position="762"/>
    </location>
</feature>
<dbReference type="InterPro" id="IPR011545">
    <property type="entry name" value="DEAD/DEAH_box_helicase_dom"/>
</dbReference>
<dbReference type="Pfam" id="PF00271">
    <property type="entry name" value="Helicase_C"/>
    <property type="match status" value="1"/>
</dbReference>
<dbReference type="SMART" id="SM00487">
    <property type="entry name" value="DEXDc"/>
    <property type="match status" value="1"/>
</dbReference>
<evidence type="ECO:0000256" key="2">
    <source>
        <dbReference type="ARBA" id="ARBA00022801"/>
    </source>
</evidence>
<sequence>MMHTVANSKASFIEQFSSSALFLSPISVSLLHLVLLCFSVDSIGISLSVPKLATFCSSESGFNPLSLDPLQSKMPIGRIVDPQSGAVSFSRYAGARKFYELPISKRAKNGLEEGGFKKMTDIQVASLPHALCGRDILGAAKTGSGKTLAFVIPVLEKLYRERWGPEDGVGSIIISPTRELAGQLFDVVKTVGKYHNFSAGLLIGGRKGVDTEKERVNELNILVCTPGRLLQHMDETPNFDCSQLQVLVLDEADRILDIGFKKTLNAIVSQLPKCRQTMLFSATQTKSVQDLARLSLKDPEYLSVHEEAVTATPNRLQQTAMIVPLDQKLDMLWSFIKAHLRSKILVFLSSCKEVKFVFEAFKKLRPGIPLKCLHGRMNQEKRMGIYSQFCESHSVLFSTDVASRGLDFNKAVDWVVQVDCPEDVASYIHRVGRTARYLSGGRSVLFLMPSEMKMLEKLQAAKIPIQFIKANSKRLQPVSGLLSALLVKYPDMQHLAQRAFITYLRSIHIQKDKEVFDVMKLPIDEYSASLGLPMTPKVRFLNQKKKSKKESEKSSFLESEIFDEENESVMPKEELLVEDVKDKKVDKDFLLKDGTQDVGEQNASEIGDTMPVTRVLKKKKLRINVHRPLGTRVVFDEEGNTQTPFAMLGDKKSGNILLDQDKKDEYYKKMRAELKQVDKEDKLLERQRLREKRLKQKMKRKKGREEEEDDEEDEDDLSGSEGESDANRKHKRSKVYFHSDSDDGEREENKADTGFNADSVSLAEQEELALKLLNSMHS</sequence>
<dbReference type="InterPro" id="IPR014001">
    <property type="entry name" value="Helicase_ATP-bd"/>
</dbReference>
<dbReference type="SMART" id="SM01178">
    <property type="entry name" value="DUF4217"/>
    <property type="match status" value="1"/>
</dbReference>
<dbReference type="PROSITE" id="PS51192">
    <property type="entry name" value="HELICASE_ATP_BIND_1"/>
    <property type="match status" value="1"/>
</dbReference>
<evidence type="ECO:0000259" key="10">
    <source>
        <dbReference type="PROSITE" id="PS51192"/>
    </source>
</evidence>
<dbReference type="GO" id="GO:0016887">
    <property type="term" value="F:ATP hydrolysis activity"/>
    <property type="evidence" value="ECO:0007669"/>
    <property type="project" value="RHEA"/>
</dbReference>
<evidence type="ECO:0000259" key="12">
    <source>
        <dbReference type="PROSITE" id="PS51195"/>
    </source>
</evidence>
<evidence type="ECO:0000256" key="8">
    <source>
        <dbReference type="RuleBase" id="RU365068"/>
    </source>
</evidence>
<evidence type="ECO:0000313" key="13">
    <source>
        <dbReference type="EMBL" id="EOY12388.1"/>
    </source>
</evidence>
<dbReference type="InterPro" id="IPR000629">
    <property type="entry name" value="RNA-helicase_DEAD-box_CS"/>
</dbReference>
<dbReference type="GO" id="GO:0003723">
    <property type="term" value="F:RNA binding"/>
    <property type="evidence" value="ECO:0007669"/>
    <property type="project" value="UniProtKB-UniRule"/>
</dbReference>
<dbReference type="GO" id="GO:0003724">
    <property type="term" value="F:RNA helicase activity"/>
    <property type="evidence" value="ECO:0007669"/>
    <property type="project" value="UniProtKB-EC"/>
</dbReference>
<dbReference type="SUPFAM" id="SSF52540">
    <property type="entry name" value="P-loop containing nucleoside triphosphate hydrolases"/>
    <property type="match status" value="2"/>
</dbReference>
<accession>A0A061F677</accession>
<evidence type="ECO:0000256" key="7">
    <source>
        <dbReference type="RuleBase" id="RU000492"/>
    </source>
</evidence>
<dbReference type="FunCoup" id="A0A061F677">
    <property type="interactions" value="3078"/>
</dbReference>
<dbReference type="PANTHER" id="PTHR24031">
    <property type="entry name" value="RNA HELICASE"/>
    <property type="match status" value="1"/>
</dbReference>
<dbReference type="OMA" id="KFHKFSA"/>
<dbReference type="PROSITE" id="PS00039">
    <property type="entry name" value="DEAD_ATP_HELICASE"/>
    <property type="match status" value="1"/>
</dbReference>
<keyword evidence="14" id="KW-1185">Reference proteome</keyword>
<dbReference type="STRING" id="3641.A0A061F677"/>
<dbReference type="InterPro" id="IPR001650">
    <property type="entry name" value="Helicase_C-like"/>
</dbReference>
<dbReference type="eggNOG" id="KOG0343">
    <property type="taxonomic scope" value="Eukaryota"/>
</dbReference>
<dbReference type="InterPro" id="IPR027417">
    <property type="entry name" value="P-loop_NTPase"/>
</dbReference>
<evidence type="ECO:0000256" key="4">
    <source>
        <dbReference type="ARBA" id="ARBA00022840"/>
    </source>
</evidence>
<dbReference type="InParanoid" id="A0A061F677"/>
<feature type="compositionally biased region" description="Acidic residues" evidence="9">
    <location>
        <begin position="706"/>
        <end position="724"/>
    </location>
</feature>
<proteinExistence type="inferred from homology"/>
<dbReference type="Gene3D" id="3.40.50.300">
    <property type="entry name" value="P-loop containing nucleotide triphosphate hydrolases"/>
    <property type="match status" value="2"/>
</dbReference>
<gene>
    <name evidence="13" type="ORF">TCM_030904</name>
</gene>
<keyword evidence="3 7" id="KW-0347">Helicase</keyword>
<dbReference type="SMART" id="SM00490">
    <property type="entry name" value="HELICc"/>
    <property type="match status" value="1"/>
</dbReference>
<comment type="domain">
    <text evidence="8">The Q motif is unique to and characteristic of the DEAD box family of RNA helicases and controls ATP binding and hydrolysis.</text>
</comment>
<dbReference type="EMBL" id="CM001885">
    <property type="protein sequence ID" value="EOY12388.1"/>
    <property type="molecule type" value="Genomic_DNA"/>
</dbReference>
<evidence type="ECO:0000256" key="3">
    <source>
        <dbReference type="ARBA" id="ARBA00022806"/>
    </source>
</evidence>
<feature type="compositionally biased region" description="Basic and acidic residues" evidence="9">
    <location>
        <begin position="737"/>
        <end position="751"/>
    </location>
</feature>
<comment type="similarity">
    <text evidence="7">Belongs to the DEAD box helicase family.</text>
</comment>
<dbReference type="GO" id="GO:0005634">
    <property type="term" value="C:nucleus"/>
    <property type="evidence" value="ECO:0000318"/>
    <property type="project" value="GO_Central"/>
</dbReference>
<reference evidence="13 14" key="1">
    <citation type="journal article" date="2013" name="Genome Biol.">
        <title>The genome sequence of the most widely cultivated cacao type and its use to identify candidate genes regulating pod color.</title>
        <authorList>
            <person name="Motamayor J.C."/>
            <person name="Mockaitis K."/>
            <person name="Schmutz J."/>
            <person name="Haiminen N."/>
            <person name="Iii D.L."/>
            <person name="Cornejo O."/>
            <person name="Findley S.D."/>
            <person name="Zheng P."/>
            <person name="Utro F."/>
            <person name="Royaert S."/>
            <person name="Saski C."/>
            <person name="Jenkins J."/>
            <person name="Podicheti R."/>
            <person name="Zhao M."/>
            <person name="Scheffler B.E."/>
            <person name="Stack J.C."/>
            <person name="Feltus F.A."/>
            <person name="Mustiga G.M."/>
            <person name="Amores F."/>
            <person name="Phillips W."/>
            <person name="Marelli J.P."/>
            <person name="May G.D."/>
            <person name="Shapiro H."/>
            <person name="Ma J."/>
            <person name="Bustamante C.D."/>
            <person name="Schnell R.J."/>
            <person name="Main D."/>
            <person name="Gilbert D."/>
            <person name="Parida L."/>
            <person name="Kuhn D.N."/>
        </authorList>
    </citation>
    <scope>NUCLEOTIDE SEQUENCE [LARGE SCALE GENOMIC DNA]</scope>
    <source>
        <strain evidence="14">cv. Matina 1-6</strain>
    </source>
</reference>
<dbReference type="GO" id="GO:0005524">
    <property type="term" value="F:ATP binding"/>
    <property type="evidence" value="ECO:0007669"/>
    <property type="project" value="UniProtKB-UniRule"/>
</dbReference>
<evidence type="ECO:0000256" key="1">
    <source>
        <dbReference type="ARBA" id="ARBA00022741"/>
    </source>
</evidence>
<dbReference type="CDD" id="cd17941">
    <property type="entry name" value="DEADc_DDX10"/>
    <property type="match status" value="1"/>
</dbReference>
<evidence type="ECO:0000256" key="9">
    <source>
        <dbReference type="SAM" id="MobiDB-lite"/>
    </source>
</evidence>
<dbReference type="AlphaFoldDB" id="A0A061F677"/>
<dbReference type="InterPro" id="IPR025313">
    <property type="entry name" value="SPB4-like_CTE"/>
</dbReference>
<evidence type="ECO:0000256" key="6">
    <source>
        <dbReference type="PROSITE-ProRule" id="PRU00552"/>
    </source>
</evidence>
<dbReference type="Proteomes" id="UP000026915">
    <property type="component" value="Chromosome 7"/>
</dbReference>
<comment type="catalytic activity">
    <reaction evidence="8">
        <text>ATP + H2O = ADP + phosphate + H(+)</text>
        <dbReference type="Rhea" id="RHEA:13065"/>
        <dbReference type="ChEBI" id="CHEBI:15377"/>
        <dbReference type="ChEBI" id="CHEBI:15378"/>
        <dbReference type="ChEBI" id="CHEBI:30616"/>
        <dbReference type="ChEBI" id="CHEBI:43474"/>
        <dbReference type="ChEBI" id="CHEBI:456216"/>
        <dbReference type="EC" id="3.6.4.13"/>
    </reaction>
</comment>
<feature type="compositionally biased region" description="Basic and acidic residues" evidence="9">
    <location>
        <begin position="679"/>
        <end position="688"/>
    </location>
</feature>
<keyword evidence="4 7" id="KW-0067">ATP-binding</keyword>
<feature type="compositionally biased region" description="Basic residues" evidence="9">
    <location>
        <begin position="689"/>
        <end position="702"/>
    </location>
</feature>
<evidence type="ECO:0000259" key="11">
    <source>
        <dbReference type="PROSITE" id="PS51194"/>
    </source>
</evidence>
<evidence type="ECO:0000256" key="5">
    <source>
        <dbReference type="ARBA" id="ARBA00022884"/>
    </source>
</evidence>
<dbReference type="PROSITE" id="PS51194">
    <property type="entry name" value="HELICASE_CTER"/>
    <property type="match status" value="1"/>
</dbReference>
<dbReference type="EC" id="3.6.4.13" evidence="8"/>
<evidence type="ECO:0000313" key="14">
    <source>
        <dbReference type="Proteomes" id="UP000026915"/>
    </source>
</evidence>
<dbReference type="CDD" id="cd18787">
    <property type="entry name" value="SF2_C_DEAD"/>
    <property type="match status" value="1"/>
</dbReference>
<organism evidence="13 14">
    <name type="scientific">Theobroma cacao</name>
    <name type="common">Cacao</name>
    <name type="synonym">Cocoa</name>
    <dbReference type="NCBI Taxonomy" id="3641"/>
    <lineage>
        <taxon>Eukaryota</taxon>
        <taxon>Viridiplantae</taxon>
        <taxon>Streptophyta</taxon>
        <taxon>Embryophyta</taxon>
        <taxon>Tracheophyta</taxon>
        <taxon>Spermatophyta</taxon>
        <taxon>Magnoliopsida</taxon>
        <taxon>eudicotyledons</taxon>
        <taxon>Gunneridae</taxon>
        <taxon>Pentapetalae</taxon>
        <taxon>rosids</taxon>
        <taxon>malvids</taxon>
        <taxon>Malvales</taxon>
        <taxon>Malvaceae</taxon>
        <taxon>Byttnerioideae</taxon>
        <taxon>Theobroma</taxon>
    </lineage>
</organism>
<dbReference type="Gramene" id="EOY12388">
    <property type="protein sequence ID" value="EOY12388"/>
    <property type="gene ID" value="TCM_030904"/>
</dbReference>
<feature type="domain" description="Helicase ATP-binding" evidence="10">
    <location>
        <begin position="127"/>
        <end position="302"/>
    </location>
</feature>
<dbReference type="Pfam" id="PF13959">
    <property type="entry name" value="CTE_SPB4"/>
    <property type="match status" value="1"/>
</dbReference>
<dbReference type="GO" id="GO:0006364">
    <property type="term" value="P:rRNA processing"/>
    <property type="evidence" value="ECO:0000318"/>
    <property type="project" value="GO_Central"/>
</dbReference>
<feature type="domain" description="Helicase C-terminal" evidence="11">
    <location>
        <begin position="324"/>
        <end position="476"/>
    </location>
</feature>
<dbReference type="InterPro" id="IPR014014">
    <property type="entry name" value="RNA_helicase_DEAD_Q_motif"/>
</dbReference>
<keyword evidence="5 8" id="KW-0694">RNA-binding</keyword>
<feature type="domain" description="DEAD-box RNA helicase Q" evidence="12">
    <location>
        <begin position="96"/>
        <end position="124"/>
    </location>
</feature>
<feature type="short sequence motif" description="Q motif" evidence="6">
    <location>
        <begin position="96"/>
        <end position="124"/>
    </location>
</feature>
<dbReference type="PROSITE" id="PS51195">
    <property type="entry name" value="Q_MOTIF"/>
    <property type="match status" value="1"/>
</dbReference>
<name>A0A061F677_THECC</name>
<keyword evidence="1 7" id="KW-0547">Nucleotide-binding</keyword>
<comment type="function">
    <text evidence="8">RNA helicase.</text>
</comment>
<keyword evidence="2 7" id="KW-0378">Hydrolase</keyword>
<dbReference type="Pfam" id="PF00270">
    <property type="entry name" value="DEAD"/>
    <property type="match status" value="1"/>
</dbReference>